<keyword evidence="6 8" id="KW-1133">Transmembrane helix</keyword>
<evidence type="ECO:0000256" key="5">
    <source>
        <dbReference type="ARBA" id="ARBA00022692"/>
    </source>
</evidence>
<dbReference type="PANTHER" id="PTHR32063">
    <property type="match status" value="1"/>
</dbReference>
<dbReference type="Proteomes" id="UP000195386">
    <property type="component" value="Unassembled WGS sequence"/>
</dbReference>
<keyword evidence="2" id="KW-0813">Transport</keyword>
<evidence type="ECO:0000313" key="11">
    <source>
        <dbReference type="Proteomes" id="UP000195386"/>
    </source>
</evidence>
<feature type="transmembrane region" description="Helical" evidence="8">
    <location>
        <begin position="338"/>
        <end position="357"/>
    </location>
</feature>
<dbReference type="Pfam" id="PF00873">
    <property type="entry name" value="ACR_tran"/>
    <property type="match status" value="2"/>
</dbReference>
<evidence type="ECO:0000313" key="10">
    <source>
        <dbReference type="EMBL" id="OUO01066.1"/>
    </source>
</evidence>
<dbReference type="Gene3D" id="3.30.2090.10">
    <property type="entry name" value="Multidrug efflux transporter AcrB TolC docking domain, DN and DC subdomains"/>
    <property type="match status" value="2"/>
</dbReference>
<feature type="transmembrane region" description="Helical" evidence="8">
    <location>
        <begin position="1087"/>
        <end position="1109"/>
    </location>
</feature>
<dbReference type="InterPro" id="IPR000731">
    <property type="entry name" value="SSD"/>
</dbReference>
<dbReference type="Gene3D" id="3.30.70.1430">
    <property type="entry name" value="Multidrug efflux transporter AcrB pore domain"/>
    <property type="match status" value="2"/>
</dbReference>
<evidence type="ECO:0000256" key="4">
    <source>
        <dbReference type="ARBA" id="ARBA00022519"/>
    </source>
</evidence>
<gene>
    <name evidence="10" type="ORF">B5F97_09590</name>
</gene>
<keyword evidence="3" id="KW-1003">Cell membrane</keyword>
<evidence type="ECO:0000256" key="7">
    <source>
        <dbReference type="ARBA" id="ARBA00023136"/>
    </source>
</evidence>
<feature type="domain" description="SSD" evidence="9">
    <location>
        <begin position="373"/>
        <end position="493"/>
    </location>
</feature>
<dbReference type="AlphaFoldDB" id="A0A1Y3YT81"/>
<feature type="transmembrane region" description="Helical" evidence="8">
    <location>
        <begin position="1052"/>
        <end position="1075"/>
    </location>
</feature>
<dbReference type="InterPro" id="IPR027463">
    <property type="entry name" value="AcrB_DN_DC_subdom"/>
</dbReference>
<dbReference type="SUPFAM" id="SSF82714">
    <property type="entry name" value="Multidrug efflux transporter AcrB TolC docking domain, DN and DC subdomains"/>
    <property type="match status" value="2"/>
</dbReference>
<feature type="transmembrane region" description="Helical" evidence="8">
    <location>
        <begin position="937"/>
        <end position="955"/>
    </location>
</feature>
<evidence type="ECO:0000256" key="2">
    <source>
        <dbReference type="ARBA" id="ARBA00022448"/>
    </source>
</evidence>
<feature type="transmembrane region" description="Helical" evidence="8">
    <location>
        <begin position="390"/>
        <end position="415"/>
    </location>
</feature>
<feature type="transmembrane region" description="Helical" evidence="8">
    <location>
        <begin position="962"/>
        <end position="986"/>
    </location>
</feature>
<sequence length="1138" mass="123605">MKLDRFINRPVLSTVISILIVILGVIGLATLPITQYPDIAPPTVSVRATYTGANAQTVLNSVIAPLEDQINGVENMMYMTSNASNNGSADISIYFKQGTDPDMAAVNVQNRVSMAQGLLPAEVTKVGVTTQKRQTSMLMVFSIYDEKDQYDIEFLENYANINLIPEVKRVNGVGDATVLGQDYSMRIWLKPDVMAQYKLIPNDIAGALAEQNIEAAPGQFGERGNQSFQYTIRYKGRLQQPEEFENIVIKALENGEVLRMKDIADIELGRLSYNFNNKVNGHKAVSCIVYQMAGTNATQTISDLEKVLDEASETLPSGLKINIAQSANDFLFASIHEVIKTLIEAFILVFIVVYIFLQDMRSTLIPAIAIPVALIATFFVLKLIGFSINLLTLSAMVLAIAIVVDDAIVVVEGVHAKLDQGYKSARTASIDAMSELGGAIISITLVMMSVFVPVSFMGGTAGTFYRQFGLTMAIAIGFSALNALTLSPALCAIFLKPHNSDAGIKERIGVATKEARKIMVARYADSIGKMMRPGLTLLFTAIAILGMIFGLFSFENHPVLCLVMIVISVLALAGMTTDKFKHSFNASYDSILGKYKKQVLRFIQKKWLSGGIVAGSIALLIVFMNITPTGMVPNEDTGTIMGVVTLPPGTSQERAMEILDRVDSLVAADPAVQSRTVISGFSFIGGQGPSYGSLIIKLKNWEERSTMQNSTVVYATLFMRAQKIIKEAQVLFFAPPMIPGYSASSDIELNMQDKTGGDLSHFFDVVNNYTAALEARPEINSAKTSFNPNFPQYMLDIDAAACKKAGLSPSDILSTMQGYFGGLYASNFNSFGKMYRVMIQAEPDATKNLESLSSIKVRNGNEMAPITQFVSIKKVYGPDIISRFNLYTSMKVMVAPASGYTSGQALAAIAEVAKENLPTGFAYELGGMAREEAETSGSTTGLIFILCFVFVYLLLSAQYESYILPLSVLLSVPFGLLGSFLFVSGIGSLGNIPALKMILGTMSNDIYMQIALIMLMGLLAKNAILIVEFALDRRRMGMSITWAAVLGAAARLRPILMTSLAMIVGLLPLMFASGAGANGNRTLGTSAIGGMLIGMILQIFIVPALFVAFQYLQEKVKPMEWEDVDNSDAEPEIEQYTK</sequence>
<feature type="transmembrane region" description="Helical" evidence="8">
    <location>
        <begin position="1006"/>
        <end position="1031"/>
    </location>
</feature>
<evidence type="ECO:0000256" key="3">
    <source>
        <dbReference type="ARBA" id="ARBA00022475"/>
    </source>
</evidence>
<feature type="transmembrane region" description="Helical" evidence="8">
    <location>
        <begin position="12"/>
        <end position="33"/>
    </location>
</feature>
<dbReference type="InterPro" id="IPR001036">
    <property type="entry name" value="Acrflvin-R"/>
</dbReference>
<dbReference type="PROSITE" id="PS50156">
    <property type="entry name" value="SSD"/>
    <property type="match status" value="1"/>
</dbReference>
<feature type="transmembrane region" description="Helical" evidence="8">
    <location>
        <begin position="534"/>
        <end position="551"/>
    </location>
</feature>
<evidence type="ECO:0000256" key="8">
    <source>
        <dbReference type="SAM" id="Phobius"/>
    </source>
</evidence>
<dbReference type="SUPFAM" id="SSF82693">
    <property type="entry name" value="Multidrug efflux transporter AcrB pore domain, PN1, PN2, PC1 and PC2 subdomains"/>
    <property type="match status" value="4"/>
</dbReference>
<feature type="transmembrane region" description="Helical" evidence="8">
    <location>
        <begin position="607"/>
        <end position="626"/>
    </location>
</feature>
<keyword evidence="5 8" id="KW-0812">Transmembrane</keyword>
<comment type="subcellular location">
    <subcellularLocation>
        <location evidence="1">Cell inner membrane</location>
        <topology evidence="1">Multi-pass membrane protein</topology>
    </subcellularLocation>
</comment>
<dbReference type="GO" id="GO:0005886">
    <property type="term" value="C:plasma membrane"/>
    <property type="evidence" value="ECO:0007669"/>
    <property type="project" value="UniProtKB-SubCell"/>
</dbReference>
<keyword evidence="7 8" id="KW-0472">Membrane</keyword>
<reference evidence="11" key="1">
    <citation type="submission" date="2017-04" db="EMBL/GenBank/DDBJ databases">
        <title>Function of individual gut microbiota members based on whole genome sequencing of pure cultures obtained from chicken caecum.</title>
        <authorList>
            <person name="Medvecky M."/>
            <person name="Cejkova D."/>
            <person name="Polansky O."/>
            <person name="Karasova D."/>
            <person name="Kubasova T."/>
            <person name="Cizek A."/>
            <person name="Rychlik I."/>
        </authorList>
    </citation>
    <scope>NUCLEOTIDE SEQUENCE [LARGE SCALE GENOMIC DNA]</scope>
    <source>
        <strain evidence="11">An43</strain>
    </source>
</reference>
<accession>A0A1Y3YT81</accession>
<dbReference type="SUPFAM" id="SSF82866">
    <property type="entry name" value="Multidrug efflux transporter AcrB transmembrane domain"/>
    <property type="match status" value="2"/>
</dbReference>
<name>A0A1Y3YT81_9BACE</name>
<dbReference type="PRINTS" id="PR00702">
    <property type="entry name" value="ACRIFLAVINRP"/>
</dbReference>
<keyword evidence="4" id="KW-0997">Cell inner membrane</keyword>
<evidence type="ECO:0000259" key="9">
    <source>
        <dbReference type="PROSITE" id="PS50156"/>
    </source>
</evidence>
<feature type="transmembrane region" description="Helical" evidence="8">
    <location>
        <begin position="557"/>
        <end position="575"/>
    </location>
</feature>
<comment type="caution">
    <text evidence="10">The sequence shown here is derived from an EMBL/GenBank/DDBJ whole genome shotgun (WGS) entry which is preliminary data.</text>
</comment>
<protein>
    <submittedName>
        <fullName evidence="10">Multidrug transporter AcrB</fullName>
    </submittedName>
</protein>
<dbReference type="FunFam" id="1.20.1640.10:FF:000001">
    <property type="entry name" value="Efflux pump membrane transporter"/>
    <property type="match status" value="1"/>
</dbReference>
<dbReference type="EMBL" id="NFII01000007">
    <property type="protein sequence ID" value="OUO01066.1"/>
    <property type="molecule type" value="Genomic_DNA"/>
</dbReference>
<feature type="transmembrane region" description="Helical" evidence="8">
    <location>
        <begin position="468"/>
        <end position="495"/>
    </location>
</feature>
<dbReference type="PANTHER" id="PTHR32063:SF9">
    <property type="entry name" value="SIMILAR TO MULTIDRUG RESISTANCE PROTEIN MEXB"/>
    <property type="match status" value="1"/>
</dbReference>
<dbReference type="RefSeq" id="WP_087426133.1">
    <property type="nucleotide sequence ID" value="NZ_CAMMFP010000014.1"/>
</dbReference>
<dbReference type="FunFam" id="3.30.70.1430:FF:000001">
    <property type="entry name" value="Efflux pump membrane transporter"/>
    <property type="match status" value="1"/>
</dbReference>
<feature type="transmembrane region" description="Helical" evidence="8">
    <location>
        <begin position="436"/>
        <end position="456"/>
    </location>
</feature>
<feature type="transmembrane region" description="Helical" evidence="8">
    <location>
        <begin position="364"/>
        <end position="384"/>
    </location>
</feature>
<organism evidence="10 11">
    <name type="scientific">Bacteroides clarus</name>
    <dbReference type="NCBI Taxonomy" id="626929"/>
    <lineage>
        <taxon>Bacteria</taxon>
        <taxon>Pseudomonadati</taxon>
        <taxon>Bacteroidota</taxon>
        <taxon>Bacteroidia</taxon>
        <taxon>Bacteroidales</taxon>
        <taxon>Bacteroidaceae</taxon>
        <taxon>Bacteroides</taxon>
    </lineage>
</organism>
<evidence type="ECO:0000256" key="6">
    <source>
        <dbReference type="ARBA" id="ARBA00022989"/>
    </source>
</evidence>
<proteinExistence type="predicted"/>
<dbReference type="GO" id="GO:0042910">
    <property type="term" value="F:xenobiotic transmembrane transporter activity"/>
    <property type="evidence" value="ECO:0007669"/>
    <property type="project" value="TreeGrafter"/>
</dbReference>
<evidence type="ECO:0000256" key="1">
    <source>
        <dbReference type="ARBA" id="ARBA00004429"/>
    </source>
</evidence>
<dbReference type="Gene3D" id="1.20.1640.10">
    <property type="entry name" value="Multidrug efflux transporter AcrB transmembrane domain"/>
    <property type="match status" value="2"/>
</dbReference>